<accession>A0A5M3XGQ2</accession>
<dbReference type="Gene3D" id="3.40.50.300">
    <property type="entry name" value="P-loop containing nucleotide triphosphate hydrolases"/>
    <property type="match status" value="1"/>
</dbReference>
<dbReference type="OrthoDB" id="9776369at2"/>
<protein>
    <submittedName>
        <fullName evidence="7">ABC transporter ATP-binding protein</fullName>
    </submittedName>
</protein>
<dbReference type="RefSeq" id="WP_155344428.1">
    <property type="nucleotide sequence ID" value="NZ_BAAAHM010000007.1"/>
</dbReference>
<evidence type="ECO:0000313" key="8">
    <source>
        <dbReference type="Proteomes" id="UP000377595"/>
    </source>
</evidence>
<dbReference type="GO" id="GO:0015807">
    <property type="term" value="P:L-amino acid transport"/>
    <property type="evidence" value="ECO:0007669"/>
    <property type="project" value="TreeGrafter"/>
</dbReference>
<sequence length="234" mass="24931">MLDVNDLWVSYGGISAVRGIRVTVEPGSLVALIGSNGAGKSTTLNAIAGLTRPRSGTVTFRGENVTGWTTHNLVRAGLVLVPEGRMVAAPLSVRENLQQARYSKRLSSGEFTDRYDQAMTLFPVLGKRSSQVAGSLSGGEQQMLALARALLTGPDLLLLDEPSMGLAPVMVDAVFDAIRTIHTDGMTILLVEQNAELAMDLCDQAIVMQRGELITSGQPDDLLSDGSLRSMFLS</sequence>
<dbReference type="EMBL" id="BLAF01000011">
    <property type="protein sequence ID" value="GES19329.1"/>
    <property type="molecule type" value="Genomic_DNA"/>
</dbReference>
<dbReference type="InterPro" id="IPR003439">
    <property type="entry name" value="ABC_transporter-like_ATP-bd"/>
</dbReference>
<keyword evidence="2" id="KW-0813">Transport</keyword>
<evidence type="ECO:0000256" key="2">
    <source>
        <dbReference type="ARBA" id="ARBA00022448"/>
    </source>
</evidence>
<dbReference type="SUPFAM" id="SSF52540">
    <property type="entry name" value="P-loop containing nucleoside triphosphate hydrolases"/>
    <property type="match status" value="1"/>
</dbReference>
<evidence type="ECO:0000256" key="4">
    <source>
        <dbReference type="ARBA" id="ARBA00022840"/>
    </source>
</evidence>
<feature type="domain" description="ABC transporter" evidence="6">
    <location>
        <begin position="2"/>
        <end position="233"/>
    </location>
</feature>
<keyword evidence="5" id="KW-0029">Amino-acid transport</keyword>
<dbReference type="PROSITE" id="PS00211">
    <property type="entry name" value="ABC_TRANSPORTER_1"/>
    <property type="match status" value="1"/>
</dbReference>
<dbReference type="InterPro" id="IPR017871">
    <property type="entry name" value="ABC_transporter-like_CS"/>
</dbReference>
<gene>
    <name evidence="7" type="ORF">Aple_022250</name>
</gene>
<dbReference type="InterPro" id="IPR003593">
    <property type="entry name" value="AAA+_ATPase"/>
</dbReference>
<keyword evidence="3" id="KW-0547">Nucleotide-binding</keyword>
<comment type="caution">
    <text evidence="7">The sequence shown here is derived from an EMBL/GenBank/DDBJ whole genome shotgun (WGS) entry which is preliminary data.</text>
</comment>
<dbReference type="PANTHER" id="PTHR43820">
    <property type="entry name" value="HIGH-AFFINITY BRANCHED-CHAIN AMINO ACID TRANSPORT ATP-BINDING PROTEIN LIVF"/>
    <property type="match status" value="1"/>
</dbReference>
<dbReference type="SMART" id="SM00382">
    <property type="entry name" value="AAA"/>
    <property type="match status" value="1"/>
</dbReference>
<dbReference type="GO" id="GO:0016887">
    <property type="term" value="F:ATP hydrolysis activity"/>
    <property type="evidence" value="ECO:0007669"/>
    <property type="project" value="InterPro"/>
</dbReference>
<dbReference type="PANTHER" id="PTHR43820:SF4">
    <property type="entry name" value="HIGH-AFFINITY BRANCHED-CHAIN AMINO ACID TRANSPORT ATP-BINDING PROTEIN LIVF"/>
    <property type="match status" value="1"/>
</dbReference>
<dbReference type="Pfam" id="PF00005">
    <property type="entry name" value="ABC_tran"/>
    <property type="match status" value="1"/>
</dbReference>
<comment type="similarity">
    <text evidence="1">Belongs to the ABC transporter superfamily.</text>
</comment>
<dbReference type="Proteomes" id="UP000377595">
    <property type="component" value="Unassembled WGS sequence"/>
</dbReference>
<dbReference type="InterPro" id="IPR027417">
    <property type="entry name" value="P-loop_NTPase"/>
</dbReference>
<evidence type="ECO:0000256" key="5">
    <source>
        <dbReference type="ARBA" id="ARBA00022970"/>
    </source>
</evidence>
<dbReference type="AlphaFoldDB" id="A0A5M3XGQ2"/>
<evidence type="ECO:0000256" key="3">
    <source>
        <dbReference type="ARBA" id="ARBA00022741"/>
    </source>
</evidence>
<dbReference type="GO" id="GO:0005524">
    <property type="term" value="F:ATP binding"/>
    <property type="evidence" value="ECO:0007669"/>
    <property type="project" value="UniProtKB-KW"/>
</dbReference>
<reference evidence="7 8" key="1">
    <citation type="submission" date="2019-10" db="EMBL/GenBank/DDBJ databases">
        <title>Whole genome shotgun sequence of Acrocarpospora pleiomorpha NBRC 16267.</title>
        <authorList>
            <person name="Ichikawa N."/>
            <person name="Kimura A."/>
            <person name="Kitahashi Y."/>
            <person name="Komaki H."/>
            <person name="Oguchi A."/>
        </authorList>
    </citation>
    <scope>NUCLEOTIDE SEQUENCE [LARGE SCALE GENOMIC DNA]</scope>
    <source>
        <strain evidence="7 8">NBRC 16267</strain>
    </source>
</reference>
<proteinExistence type="inferred from homology"/>
<dbReference type="PROSITE" id="PS50893">
    <property type="entry name" value="ABC_TRANSPORTER_2"/>
    <property type="match status" value="1"/>
</dbReference>
<name>A0A5M3XGQ2_9ACTN</name>
<dbReference type="InterPro" id="IPR052156">
    <property type="entry name" value="BCAA_Transport_ATP-bd_LivF"/>
</dbReference>
<dbReference type="CDD" id="cd03224">
    <property type="entry name" value="ABC_TM1139_LivF_branched"/>
    <property type="match status" value="1"/>
</dbReference>
<evidence type="ECO:0000313" key="7">
    <source>
        <dbReference type="EMBL" id="GES19329.1"/>
    </source>
</evidence>
<organism evidence="7 8">
    <name type="scientific">Acrocarpospora pleiomorpha</name>
    <dbReference type="NCBI Taxonomy" id="90975"/>
    <lineage>
        <taxon>Bacteria</taxon>
        <taxon>Bacillati</taxon>
        <taxon>Actinomycetota</taxon>
        <taxon>Actinomycetes</taxon>
        <taxon>Streptosporangiales</taxon>
        <taxon>Streptosporangiaceae</taxon>
        <taxon>Acrocarpospora</taxon>
    </lineage>
</organism>
<dbReference type="GO" id="GO:0015658">
    <property type="term" value="F:branched-chain amino acid transmembrane transporter activity"/>
    <property type="evidence" value="ECO:0007669"/>
    <property type="project" value="TreeGrafter"/>
</dbReference>
<evidence type="ECO:0000259" key="6">
    <source>
        <dbReference type="PROSITE" id="PS50893"/>
    </source>
</evidence>
<keyword evidence="8" id="KW-1185">Reference proteome</keyword>
<keyword evidence="4 7" id="KW-0067">ATP-binding</keyword>
<evidence type="ECO:0000256" key="1">
    <source>
        <dbReference type="ARBA" id="ARBA00005417"/>
    </source>
</evidence>